<keyword evidence="3" id="KW-0804">Transcription</keyword>
<feature type="domain" description="TF-B3" evidence="6">
    <location>
        <begin position="361"/>
        <end position="456"/>
    </location>
</feature>
<gene>
    <name evidence="7" type="ORF">PHYPA_010311</name>
</gene>
<dbReference type="InterPro" id="IPR044837">
    <property type="entry name" value="REM16-like"/>
</dbReference>
<dbReference type="Gramene" id="Pp3c7_12680V3.1">
    <property type="protein sequence ID" value="Pp3c7_12680V3.1"/>
    <property type="gene ID" value="Pp3c7_12680"/>
</dbReference>
<evidence type="ECO:0000259" key="6">
    <source>
        <dbReference type="PROSITE" id="PS50863"/>
    </source>
</evidence>
<evidence type="ECO:0000256" key="3">
    <source>
        <dbReference type="ARBA" id="ARBA00023163"/>
    </source>
</evidence>
<name>A0A2K1KBG7_PHYPA</name>
<evidence type="ECO:0000313" key="8">
    <source>
        <dbReference type="EnsemblPlants" id="Pp3c7_12680V3.1"/>
    </source>
</evidence>
<feature type="region of interest" description="Disordered" evidence="5">
    <location>
        <begin position="36"/>
        <end position="58"/>
    </location>
</feature>
<feature type="compositionally biased region" description="Basic and acidic residues" evidence="5">
    <location>
        <begin position="40"/>
        <end position="52"/>
    </location>
</feature>
<proteinExistence type="predicted"/>
<dbReference type="InParanoid" id="A0A2K1KBG7"/>
<dbReference type="InterPro" id="IPR003340">
    <property type="entry name" value="B3_DNA-bd"/>
</dbReference>
<protein>
    <recommendedName>
        <fullName evidence="6">TF-B3 domain-containing protein</fullName>
    </recommendedName>
</protein>
<evidence type="ECO:0000313" key="7">
    <source>
        <dbReference type="EMBL" id="PNR51125.1"/>
    </source>
</evidence>
<dbReference type="InterPro" id="IPR015300">
    <property type="entry name" value="DNA-bd_pseudobarrel_sf"/>
</dbReference>
<keyword evidence="1" id="KW-0805">Transcription regulation</keyword>
<dbReference type="SMART" id="SM01019">
    <property type="entry name" value="B3"/>
    <property type="match status" value="2"/>
</dbReference>
<dbReference type="GO" id="GO:0003677">
    <property type="term" value="F:DNA binding"/>
    <property type="evidence" value="ECO:0007669"/>
    <property type="project" value="UniProtKB-KW"/>
</dbReference>
<dbReference type="SUPFAM" id="SSF101936">
    <property type="entry name" value="DNA-binding pseudobarrel domain"/>
    <property type="match status" value="2"/>
</dbReference>
<dbReference type="FunCoup" id="A0A2K1KBG7">
    <property type="interactions" value="3087"/>
</dbReference>
<keyword evidence="2" id="KW-0238">DNA-binding</keyword>
<reference evidence="7 9" key="2">
    <citation type="journal article" date="2018" name="Plant J.">
        <title>The Physcomitrella patens chromosome-scale assembly reveals moss genome structure and evolution.</title>
        <authorList>
            <person name="Lang D."/>
            <person name="Ullrich K.K."/>
            <person name="Murat F."/>
            <person name="Fuchs J."/>
            <person name="Jenkins J."/>
            <person name="Haas F.B."/>
            <person name="Piednoel M."/>
            <person name="Gundlach H."/>
            <person name="Van Bel M."/>
            <person name="Meyberg R."/>
            <person name="Vives C."/>
            <person name="Morata J."/>
            <person name="Symeonidi A."/>
            <person name="Hiss M."/>
            <person name="Muchero W."/>
            <person name="Kamisugi Y."/>
            <person name="Saleh O."/>
            <person name="Blanc G."/>
            <person name="Decker E.L."/>
            <person name="van Gessel N."/>
            <person name="Grimwood J."/>
            <person name="Hayes R.D."/>
            <person name="Graham S.W."/>
            <person name="Gunter L.E."/>
            <person name="McDaniel S.F."/>
            <person name="Hoernstein S.N.W."/>
            <person name="Larsson A."/>
            <person name="Li F.W."/>
            <person name="Perroud P.F."/>
            <person name="Phillips J."/>
            <person name="Ranjan P."/>
            <person name="Rokshar D.S."/>
            <person name="Rothfels C.J."/>
            <person name="Schneider L."/>
            <person name="Shu S."/>
            <person name="Stevenson D.W."/>
            <person name="Thummler F."/>
            <person name="Tillich M."/>
            <person name="Villarreal Aguilar J.C."/>
            <person name="Widiez T."/>
            <person name="Wong G.K."/>
            <person name="Wymore A."/>
            <person name="Zhang Y."/>
            <person name="Zimmer A.D."/>
            <person name="Quatrano R.S."/>
            <person name="Mayer K.F.X."/>
            <person name="Goodstein D."/>
            <person name="Casacuberta J.M."/>
            <person name="Vandepoele K."/>
            <person name="Reski R."/>
            <person name="Cuming A.C."/>
            <person name="Tuskan G.A."/>
            <person name="Maumus F."/>
            <person name="Salse J."/>
            <person name="Schmutz J."/>
            <person name="Rensing S.A."/>
        </authorList>
    </citation>
    <scope>NUCLEOTIDE SEQUENCE [LARGE SCALE GENOMIC DNA]</scope>
    <source>
        <strain evidence="8 9">cv. Gransden 2004</strain>
    </source>
</reference>
<sequence length="723" mass="81417">MQVGAVRSVCKKTCEYFHNRVHSWWSMLERVMDPSTAHTHPAEKSEGSHKESLPQAAPASGLGKFDTLSTTPLCFLKTVVENDLRSNFVSSFRFFFNASACSKDNPFRMLIDRWKGSETLFEAVIPKAFMDLHGSGLRGCKVADLIGSNRVLQLVEVHVAATTGAVSFRQGWEVFVTDNYLKPGDSLLFTMVAKNSFTVRVFSGVGLESVPHPVNLTSSYTTQDQVLTPESQSKSTCCKEVEDSEELAFGVEIDGSESCDHEGPGTGCGATDPGDVNHDHGPSISEILKQHGYTAERKRDKIGRALRHKRSHHVREGSFALEPGWNPTEWRSRRRPVTAEERDRVRAAALKFESQTKRPSFMVVMMPSHVYRGFWLTVPQEFSRLHMPRKRTTITVQDEFGFQWPGQWVVNSLHGGLSDGWAAFSRDHYLEEGDACVFEVLNLKIPLLLVHIFRVVEVPLLPGSRGGWDVHYRVVNNISRNKSLGIPLSEGHSLAQELPGDNTVETIGGNSQKTRRSLIEELQTMVMNDHFSKRRREDFPPRAPGFKARNEACEEDVKPDITPPEQIQSLWPPDSPVYLSPESMHVKVESRNANQSHTPTSLHASPEVKIEPFVAAEREGICCEDSLKKGSHISVYTRRRRSDAAPNIATKPTKSEKDATVWYRVISIRNRRTVKTEEEFCVEIDHTVPEHGSDYKDVERGPDGLWWVPRSHFEGDYSICRLS</sequence>
<dbReference type="CDD" id="cd10017">
    <property type="entry name" value="B3_DNA"/>
    <property type="match status" value="2"/>
</dbReference>
<dbReference type="STRING" id="3218.A0A2K1KBG7"/>
<dbReference type="EnsemblPlants" id="Pp3c7_12680V3.1">
    <property type="protein sequence ID" value="Pp3c7_12680V3.1"/>
    <property type="gene ID" value="Pp3c7_12680"/>
</dbReference>
<evidence type="ECO:0000256" key="5">
    <source>
        <dbReference type="SAM" id="MobiDB-lite"/>
    </source>
</evidence>
<evidence type="ECO:0000256" key="2">
    <source>
        <dbReference type="ARBA" id="ARBA00023125"/>
    </source>
</evidence>
<dbReference type="PaxDb" id="3218-PP1S75_174V6.1"/>
<feature type="region of interest" description="Disordered" evidence="5">
    <location>
        <begin position="256"/>
        <end position="282"/>
    </location>
</feature>
<dbReference type="Pfam" id="PF02362">
    <property type="entry name" value="B3"/>
    <property type="match status" value="2"/>
</dbReference>
<dbReference type="Proteomes" id="UP000006727">
    <property type="component" value="Chromosome 7"/>
</dbReference>
<reference evidence="8" key="3">
    <citation type="submission" date="2020-12" db="UniProtKB">
        <authorList>
            <consortium name="EnsemblPlants"/>
        </authorList>
    </citation>
    <scope>IDENTIFICATION</scope>
</reference>
<keyword evidence="9" id="KW-1185">Reference proteome</keyword>
<dbReference type="PROSITE" id="PS50863">
    <property type="entry name" value="B3"/>
    <property type="match status" value="2"/>
</dbReference>
<evidence type="ECO:0000313" key="9">
    <source>
        <dbReference type="Proteomes" id="UP000006727"/>
    </source>
</evidence>
<keyword evidence="4" id="KW-0539">Nucleus</keyword>
<dbReference type="AlphaFoldDB" id="A0A2K1KBG7"/>
<reference evidence="7 9" key="1">
    <citation type="journal article" date="2008" name="Science">
        <title>The Physcomitrella genome reveals evolutionary insights into the conquest of land by plants.</title>
        <authorList>
            <person name="Rensing S."/>
            <person name="Lang D."/>
            <person name="Zimmer A."/>
            <person name="Terry A."/>
            <person name="Salamov A."/>
            <person name="Shapiro H."/>
            <person name="Nishiyama T."/>
            <person name="Perroud P.-F."/>
            <person name="Lindquist E."/>
            <person name="Kamisugi Y."/>
            <person name="Tanahashi T."/>
            <person name="Sakakibara K."/>
            <person name="Fujita T."/>
            <person name="Oishi K."/>
            <person name="Shin-I T."/>
            <person name="Kuroki Y."/>
            <person name="Toyoda A."/>
            <person name="Suzuki Y."/>
            <person name="Hashimoto A."/>
            <person name="Yamaguchi K."/>
            <person name="Sugano A."/>
            <person name="Kohara Y."/>
            <person name="Fujiyama A."/>
            <person name="Anterola A."/>
            <person name="Aoki S."/>
            <person name="Ashton N."/>
            <person name="Barbazuk W.B."/>
            <person name="Barker E."/>
            <person name="Bennetzen J."/>
            <person name="Bezanilla M."/>
            <person name="Blankenship R."/>
            <person name="Cho S.H."/>
            <person name="Dutcher S."/>
            <person name="Estelle M."/>
            <person name="Fawcett J.A."/>
            <person name="Gundlach H."/>
            <person name="Hanada K."/>
            <person name="Heyl A."/>
            <person name="Hicks K.A."/>
            <person name="Hugh J."/>
            <person name="Lohr M."/>
            <person name="Mayer K."/>
            <person name="Melkozernov A."/>
            <person name="Murata T."/>
            <person name="Nelson D."/>
            <person name="Pils B."/>
            <person name="Prigge M."/>
            <person name="Reiss B."/>
            <person name="Renner T."/>
            <person name="Rombauts S."/>
            <person name="Rushton P."/>
            <person name="Sanderfoot A."/>
            <person name="Schween G."/>
            <person name="Shiu S.-H."/>
            <person name="Stueber K."/>
            <person name="Theodoulou F.L."/>
            <person name="Tu H."/>
            <person name="Van de Peer Y."/>
            <person name="Verrier P.J."/>
            <person name="Waters E."/>
            <person name="Wood A."/>
            <person name="Yang L."/>
            <person name="Cove D."/>
            <person name="Cuming A."/>
            <person name="Hasebe M."/>
            <person name="Lucas S."/>
            <person name="Mishler D.B."/>
            <person name="Reski R."/>
            <person name="Grigoriev I."/>
            <person name="Quatrano R.S."/>
            <person name="Boore J.L."/>
        </authorList>
    </citation>
    <scope>NUCLEOTIDE SEQUENCE [LARGE SCALE GENOMIC DNA]</scope>
    <source>
        <strain evidence="8 9">cv. Gransden 2004</strain>
    </source>
</reference>
<dbReference type="EMBL" id="ABEU02000007">
    <property type="protein sequence ID" value="PNR51125.1"/>
    <property type="molecule type" value="Genomic_DNA"/>
</dbReference>
<organism evidence="7">
    <name type="scientific">Physcomitrium patens</name>
    <name type="common">Spreading-leaved earth moss</name>
    <name type="synonym">Physcomitrella patens</name>
    <dbReference type="NCBI Taxonomy" id="3218"/>
    <lineage>
        <taxon>Eukaryota</taxon>
        <taxon>Viridiplantae</taxon>
        <taxon>Streptophyta</taxon>
        <taxon>Embryophyta</taxon>
        <taxon>Bryophyta</taxon>
        <taxon>Bryophytina</taxon>
        <taxon>Bryopsida</taxon>
        <taxon>Funariidae</taxon>
        <taxon>Funariales</taxon>
        <taxon>Funariaceae</taxon>
        <taxon>Physcomitrium</taxon>
    </lineage>
</organism>
<dbReference type="PANTHER" id="PTHR31391:SF106">
    <property type="entry name" value="B3 DOMAIN-CONTAINING PROTEIN OS01G0723500"/>
    <property type="match status" value="1"/>
</dbReference>
<dbReference type="Gene3D" id="2.40.330.10">
    <property type="entry name" value="DNA-binding pseudobarrel domain"/>
    <property type="match status" value="2"/>
</dbReference>
<accession>A0A2K1KBG7</accession>
<feature type="region of interest" description="Disordered" evidence="5">
    <location>
        <begin position="306"/>
        <end position="326"/>
    </location>
</feature>
<evidence type="ECO:0000256" key="4">
    <source>
        <dbReference type="ARBA" id="ARBA00023242"/>
    </source>
</evidence>
<evidence type="ECO:0000256" key="1">
    <source>
        <dbReference type="ARBA" id="ARBA00023015"/>
    </source>
</evidence>
<dbReference type="PANTHER" id="PTHR31391">
    <property type="entry name" value="B3 DOMAIN-CONTAINING PROTEIN OS11G0197600-RELATED"/>
    <property type="match status" value="1"/>
</dbReference>
<feature type="domain" description="TF-B3" evidence="6">
    <location>
        <begin position="168"/>
        <end position="205"/>
    </location>
</feature>